<reference evidence="1 2" key="1">
    <citation type="submission" date="2023-05" db="EMBL/GenBank/DDBJ databases">
        <title>Novel species of genus Flectobacillus isolated from stream in China.</title>
        <authorList>
            <person name="Lu H."/>
        </authorList>
    </citation>
    <scope>NUCLEOTIDE SEQUENCE [LARGE SCALE GENOMIC DNA]</scope>
    <source>
        <strain evidence="1 2">KCTC 42575</strain>
    </source>
</reference>
<gene>
    <name evidence="1" type="ORF">QM524_17630</name>
</gene>
<evidence type="ECO:0000313" key="2">
    <source>
        <dbReference type="Proteomes" id="UP001236507"/>
    </source>
</evidence>
<dbReference type="Proteomes" id="UP001236507">
    <property type="component" value="Unassembled WGS sequence"/>
</dbReference>
<accession>A0ABT6YC79</accession>
<comment type="caution">
    <text evidence="1">The sequence shown here is derived from an EMBL/GenBank/DDBJ whole genome shotgun (WGS) entry which is preliminary data.</text>
</comment>
<protein>
    <submittedName>
        <fullName evidence="1">Uncharacterized protein</fullName>
    </submittedName>
</protein>
<proteinExistence type="predicted"/>
<name>A0ABT6YC79_9BACT</name>
<sequence length="61" mass="6593">MKNITTNNKLSVSKSTVAKFNNQDSLNHKTASIISNVGAQYTASIISNFNDNNTASIISNF</sequence>
<dbReference type="RefSeq" id="WP_283345575.1">
    <property type="nucleotide sequence ID" value="NZ_JASHIF010000017.1"/>
</dbReference>
<dbReference type="EMBL" id="JASHIF010000017">
    <property type="protein sequence ID" value="MDI9861042.1"/>
    <property type="molecule type" value="Genomic_DNA"/>
</dbReference>
<keyword evidence="2" id="KW-1185">Reference proteome</keyword>
<evidence type="ECO:0000313" key="1">
    <source>
        <dbReference type="EMBL" id="MDI9861042.1"/>
    </source>
</evidence>
<organism evidence="1 2">
    <name type="scientific">Flectobacillus roseus</name>
    <dbReference type="NCBI Taxonomy" id="502259"/>
    <lineage>
        <taxon>Bacteria</taxon>
        <taxon>Pseudomonadati</taxon>
        <taxon>Bacteroidota</taxon>
        <taxon>Cytophagia</taxon>
        <taxon>Cytophagales</taxon>
        <taxon>Flectobacillaceae</taxon>
        <taxon>Flectobacillus</taxon>
    </lineage>
</organism>